<dbReference type="RefSeq" id="WP_040751914.1">
    <property type="nucleotide sequence ID" value="NZ_JACHIT010000001.1"/>
</dbReference>
<dbReference type="Pfam" id="PF01597">
    <property type="entry name" value="GCV_H"/>
    <property type="match status" value="1"/>
</dbReference>
<keyword evidence="2" id="KW-1185">Reference proteome</keyword>
<dbReference type="AlphaFoldDB" id="A0A7W9UGZ9"/>
<dbReference type="Gene3D" id="2.40.50.100">
    <property type="match status" value="1"/>
</dbReference>
<organism evidence="1 2">
    <name type="scientific">Nocardia transvalensis</name>
    <dbReference type="NCBI Taxonomy" id="37333"/>
    <lineage>
        <taxon>Bacteria</taxon>
        <taxon>Bacillati</taxon>
        <taxon>Actinomycetota</taxon>
        <taxon>Actinomycetes</taxon>
        <taxon>Mycobacteriales</taxon>
        <taxon>Nocardiaceae</taxon>
        <taxon>Nocardia</taxon>
    </lineage>
</organism>
<evidence type="ECO:0000313" key="1">
    <source>
        <dbReference type="EMBL" id="MBB5912195.1"/>
    </source>
</evidence>
<evidence type="ECO:0000313" key="2">
    <source>
        <dbReference type="Proteomes" id="UP000540412"/>
    </source>
</evidence>
<reference evidence="1 2" key="1">
    <citation type="submission" date="2020-08" db="EMBL/GenBank/DDBJ databases">
        <title>Sequencing the genomes of 1000 actinobacteria strains.</title>
        <authorList>
            <person name="Klenk H.-P."/>
        </authorList>
    </citation>
    <scope>NUCLEOTIDE SEQUENCE [LARGE SCALE GENOMIC DNA]</scope>
    <source>
        <strain evidence="1 2">DSM 43582</strain>
    </source>
</reference>
<accession>A0A7W9UGZ9</accession>
<gene>
    <name evidence="1" type="ORF">BJY24_001062</name>
</gene>
<dbReference type="EMBL" id="JACHIT010000001">
    <property type="protein sequence ID" value="MBB5912195.1"/>
    <property type="molecule type" value="Genomic_DNA"/>
</dbReference>
<protein>
    <submittedName>
        <fullName evidence="1">Glycine cleavage system H protein</fullName>
    </submittedName>
</protein>
<proteinExistence type="predicted"/>
<dbReference type="SUPFAM" id="SSF51230">
    <property type="entry name" value="Single hybrid motif"/>
    <property type="match status" value="1"/>
</dbReference>
<comment type="caution">
    <text evidence="1">The sequence shown here is derived from an EMBL/GenBank/DDBJ whole genome shotgun (WGS) entry which is preliminary data.</text>
</comment>
<name>A0A7W9UGZ9_9NOCA</name>
<dbReference type="InterPro" id="IPR033753">
    <property type="entry name" value="GCV_H/Fam206"/>
</dbReference>
<dbReference type="InterPro" id="IPR011053">
    <property type="entry name" value="Single_hybrid_motif"/>
</dbReference>
<dbReference type="CDD" id="cd06848">
    <property type="entry name" value="GCS_H"/>
    <property type="match status" value="1"/>
</dbReference>
<sequence length="128" mass="13548">MQVQHFPIDRSYTEKHGWLALAPGDRFSDYPLRVGLTPAFVADRDIVALDLPLVRTLVEAGAPCGAVRTAGHGPCPIYAPISGLVTIHNAAAIARPELVAEDPFHAGWLFAVLPTPGSTMNGLLTAAP</sequence>
<dbReference type="Proteomes" id="UP000540412">
    <property type="component" value="Unassembled WGS sequence"/>
</dbReference>